<accession>A0AAW2P3P8</accession>
<gene>
    <name evidence="2" type="ORF">Sradi_4116500</name>
</gene>
<feature type="region of interest" description="Disordered" evidence="1">
    <location>
        <begin position="43"/>
        <end position="73"/>
    </location>
</feature>
<dbReference type="AlphaFoldDB" id="A0AAW2P3P8"/>
<evidence type="ECO:0000256" key="1">
    <source>
        <dbReference type="SAM" id="MobiDB-lite"/>
    </source>
</evidence>
<dbReference type="EMBL" id="JACGWJ010000018">
    <property type="protein sequence ID" value="KAL0349673.1"/>
    <property type="molecule type" value="Genomic_DNA"/>
</dbReference>
<name>A0AAW2P3P8_SESRA</name>
<evidence type="ECO:0000313" key="2">
    <source>
        <dbReference type="EMBL" id="KAL0349673.1"/>
    </source>
</evidence>
<protein>
    <submittedName>
        <fullName evidence="2">Uncharacterized protein</fullName>
    </submittedName>
</protein>
<reference evidence="2" key="2">
    <citation type="journal article" date="2024" name="Plant">
        <title>Genomic evolution and insights into agronomic trait innovations of Sesamum species.</title>
        <authorList>
            <person name="Miao H."/>
            <person name="Wang L."/>
            <person name="Qu L."/>
            <person name="Liu H."/>
            <person name="Sun Y."/>
            <person name="Le M."/>
            <person name="Wang Q."/>
            <person name="Wei S."/>
            <person name="Zheng Y."/>
            <person name="Lin W."/>
            <person name="Duan Y."/>
            <person name="Cao H."/>
            <person name="Xiong S."/>
            <person name="Wang X."/>
            <person name="Wei L."/>
            <person name="Li C."/>
            <person name="Ma Q."/>
            <person name="Ju M."/>
            <person name="Zhao R."/>
            <person name="Li G."/>
            <person name="Mu C."/>
            <person name="Tian Q."/>
            <person name="Mei H."/>
            <person name="Zhang T."/>
            <person name="Gao T."/>
            <person name="Zhang H."/>
        </authorList>
    </citation>
    <scope>NUCLEOTIDE SEQUENCE</scope>
    <source>
        <strain evidence="2">G02</strain>
    </source>
</reference>
<feature type="compositionally biased region" description="Gly residues" evidence="1">
    <location>
        <begin position="64"/>
        <end position="73"/>
    </location>
</feature>
<proteinExistence type="predicted"/>
<sequence>MGCGDRWGWRGRGIVDCLACDVLGRGTDEPAVVGSTCRLRDTRVGSSSGGGSVDASTDWERSIAGGGTTYPGS</sequence>
<organism evidence="2">
    <name type="scientific">Sesamum radiatum</name>
    <name type="common">Black benniseed</name>
    <dbReference type="NCBI Taxonomy" id="300843"/>
    <lineage>
        <taxon>Eukaryota</taxon>
        <taxon>Viridiplantae</taxon>
        <taxon>Streptophyta</taxon>
        <taxon>Embryophyta</taxon>
        <taxon>Tracheophyta</taxon>
        <taxon>Spermatophyta</taxon>
        <taxon>Magnoliopsida</taxon>
        <taxon>eudicotyledons</taxon>
        <taxon>Gunneridae</taxon>
        <taxon>Pentapetalae</taxon>
        <taxon>asterids</taxon>
        <taxon>lamiids</taxon>
        <taxon>Lamiales</taxon>
        <taxon>Pedaliaceae</taxon>
        <taxon>Sesamum</taxon>
    </lineage>
</organism>
<comment type="caution">
    <text evidence="2">The sequence shown here is derived from an EMBL/GenBank/DDBJ whole genome shotgun (WGS) entry which is preliminary data.</text>
</comment>
<reference evidence="2" key="1">
    <citation type="submission" date="2020-06" db="EMBL/GenBank/DDBJ databases">
        <authorList>
            <person name="Li T."/>
            <person name="Hu X."/>
            <person name="Zhang T."/>
            <person name="Song X."/>
            <person name="Zhang H."/>
            <person name="Dai N."/>
            <person name="Sheng W."/>
            <person name="Hou X."/>
            <person name="Wei L."/>
        </authorList>
    </citation>
    <scope>NUCLEOTIDE SEQUENCE</scope>
    <source>
        <strain evidence="2">G02</strain>
        <tissue evidence="2">Leaf</tissue>
    </source>
</reference>